<dbReference type="EMBL" id="LEKV01003359">
    <property type="protein sequence ID" value="KVI00667.1"/>
    <property type="molecule type" value="Genomic_DNA"/>
</dbReference>
<evidence type="ECO:0000256" key="1">
    <source>
        <dbReference type="SAM" id="SignalP"/>
    </source>
</evidence>
<dbReference type="AlphaFoldDB" id="A0A103Y189"/>
<name>A0A103Y189_CYNCS</name>
<keyword evidence="1" id="KW-0732">Signal</keyword>
<evidence type="ECO:0000313" key="3">
    <source>
        <dbReference type="Proteomes" id="UP000243975"/>
    </source>
</evidence>
<dbReference type="STRING" id="59895.A0A103Y189"/>
<gene>
    <name evidence="2" type="ORF">Ccrd_021070</name>
</gene>
<dbReference type="PANTHER" id="PTHR36616:SF4">
    <property type="entry name" value="OS03G0174800 PROTEIN"/>
    <property type="match status" value="1"/>
</dbReference>
<dbReference type="OMA" id="PRARHVW"/>
<proteinExistence type="predicted"/>
<evidence type="ECO:0000313" key="2">
    <source>
        <dbReference type="EMBL" id="KVI00667.1"/>
    </source>
</evidence>
<keyword evidence="3" id="KW-1185">Reference proteome</keyword>
<dbReference type="PANTHER" id="PTHR36616">
    <property type="entry name" value="BNAC07G32700D PROTEIN"/>
    <property type="match status" value="1"/>
</dbReference>
<comment type="caution">
    <text evidence="2">The sequence shown here is derived from an EMBL/GenBank/DDBJ whole genome shotgun (WGS) entry which is preliminary data.</text>
</comment>
<feature type="chain" id="PRO_5007119288" description="Secreted protein" evidence="1">
    <location>
        <begin position="19"/>
        <end position="67"/>
    </location>
</feature>
<dbReference type="Proteomes" id="UP000243975">
    <property type="component" value="Unassembled WGS sequence"/>
</dbReference>
<sequence length="67" mass="7727">MLHLVLAVGFSAVPLTLFVPPVRNFNLFVASMEDLWRESSLYTNRMYPRLRYACSRVLDCMLCNSTP</sequence>
<accession>A0A103Y189</accession>
<dbReference type="Gramene" id="KVI00667">
    <property type="protein sequence ID" value="KVI00667"/>
    <property type="gene ID" value="Ccrd_021070"/>
</dbReference>
<organism evidence="2 3">
    <name type="scientific">Cynara cardunculus var. scolymus</name>
    <name type="common">Globe artichoke</name>
    <name type="synonym">Cynara scolymus</name>
    <dbReference type="NCBI Taxonomy" id="59895"/>
    <lineage>
        <taxon>Eukaryota</taxon>
        <taxon>Viridiplantae</taxon>
        <taxon>Streptophyta</taxon>
        <taxon>Embryophyta</taxon>
        <taxon>Tracheophyta</taxon>
        <taxon>Spermatophyta</taxon>
        <taxon>Magnoliopsida</taxon>
        <taxon>eudicotyledons</taxon>
        <taxon>Gunneridae</taxon>
        <taxon>Pentapetalae</taxon>
        <taxon>asterids</taxon>
        <taxon>campanulids</taxon>
        <taxon>Asterales</taxon>
        <taxon>Asteraceae</taxon>
        <taxon>Carduoideae</taxon>
        <taxon>Cardueae</taxon>
        <taxon>Carduinae</taxon>
        <taxon>Cynara</taxon>
    </lineage>
</organism>
<protein>
    <recommendedName>
        <fullName evidence="4">Secreted protein</fullName>
    </recommendedName>
</protein>
<evidence type="ECO:0008006" key="4">
    <source>
        <dbReference type="Google" id="ProtNLM"/>
    </source>
</evidence>
<feature type="signal peptide" evidence="1">
    <location>
        <begin position="1"/>
        <end position="18"/>
    </location>
</feature>
<reference evidence="2 3" key="1">
    <citation type="journal article" date="2016" name="Sci. Rep.">
        <title>The genome sequence of the outbreeding globe artichoke constructed de novo incorporating a phase-aware low-pass sequencing strategy of F1 progeny.</title>
        <authorList>
            <person name="Scaglione D."/>
            <person name="Reyes-Chin-Wo S."/>
            <person name="Acquadro A."/>
            <person name="Froenicke L."/>
            <person name="Portis E."/>
            <person name="Beitel C."/>
            <person name="Tirone M."/>
            <person name="Mauro R."/>
            <person name="Lo Monaco A."/>
            <person name="Mauromicale G."/>
            <person name="Faccioli P."/>
            <person name="Cattivelli L."/>
            <person name="Rieseberg L."/>
            <person name="Michelmore R."/>
            <person name="Lanteri S."/>
        </authorList>
    </citation>
    <scope>NUCLEOTIDE SEQUENCE [LARGE SCALE GENOMIC DNA]</scope>
    <source>
        <strain evidence="2">2C</strain>
    </source>
</reference>